<protein>
    <recommendedName>
        <fullName evidence="2">Lipoprotein</fullName>
    </recommendedName>
</protein>
<gene>
    <name evidence="1" type="ORF">MNB_SV-6-687</name>
</gene>
<sequence>MDYIKKILTNDCLLSLSALTACVSRVSFDMKLVEQAIDCQ</sequence>
<proteinExistence type="predicted"/>
<organism evidence="1">
    <name type="scientific">hydrothermal vent metagenome</name>
    <dbReference type="NCBI Taxonomy" id="652676"/>
    <lineage>
        <taxon>unclassified sequences</taxon>
        <taxon>metagenomes</taxon>
        <taxon>ecological metagenomes</taxon>
    </lineage>
</organism>
<evidence type="ECO:0000313" key="1">
    <source>
        <dbReference type="EMBL" id="SFV57103.1"/>
    </source>
</evidence>
<dbReference type="AlphaFoldDB" id="A0A1W1BUA6"/>
<evidence type="ECO:0008006" key="2">
    <source>
        <dbReference type="Google" id="ProtNLM"/>
    </source>
</evidence>
<accession>A0A1W1BUA6</accession>
<reference evidence="1" key="1">
    <citation type="submission" date="2016-10" db="EMBL/GenBank/DDBJ databases">
        <authorList>
            <person name="de Groot N.N."/>
        </authorList>
    </citation>
    <scope>NUCLEOTIDE SEQUENCE</scope>
</reference>
<dbReference type="PROSITE" id="PS51257">
    <property type="entry name" value="PROKAR_LIPOPROTEIN"/>
    <property type="match status" value="1"/>
</dbReference>
<dbReference type="EMBL" id="FPHC01000041">
    <property type="protein sequence ID" value="SFV57103.1"/>
    <property type="molecule type" value="Genomic_DNA"/>
</dbReference>
<name>A0A1W1BUA6_9ZZZZ</name>